<evidence type="ECO:0000259" key="8">
    <source>
        <dbReference type="PROSITE" id="PS50048"/>
    </source>
</evidence>
<dbReference type="STRING" id="1182541.W9XHW9"/>
<dbReference type="PANTHER" id="PTHR31001">
    <property type="entry name" value="UNCHARACTERIZED TRANSCRIPTIONAL REGULATORY PROTEIN"/>
    <property type="match status" value="1"/>
</dbReference>
<dbReference type="HOGENOM" id="CLU_007426_5_0_1"/>
<dbReference type="SUPFAM" id="SSF57701">
    <property type="entry name" value="Zn2/Cys6 DNA-binding domain"/>
    <property type="match status" value="1"/>
</dbReference>
<dbReference type="RefSeq" id="XP_007727311.1">
    <property type="nucleotide sequence ID" value="XM_007729121.1"/>
</dbReference>
<dbReference type="GO" id="GO:0006351">
    <property type="term" value="P:DNA-templated transcription"/>
    <property type="evidence" value="ECO:0007669"/>
    <property type="project" value="InterPro"/>
</dbReference>
<evidence type="ECO:0000313" key="9">
    <source>
        <dbReference type="EMBL" id="EXJ80117.1"/>
    </source>
</evidence>
<dbReference type="InterPro" id="IPR036864">
    <property type="entry name" value="Zn2-C6_fun-type_DNA-bd_sf"/>
</dbReference>
<dbReference type="CDD" id="cd12148">
    <property type="entry name" value="fungal_TF_MHR"/>
    <property type="match status" value="1"/>
</dbReference>
<dbReference type="PROSITE" id="PS50048">
    <property type="entry name" value="ZN2_CY6_FUNGAL_2"/>
    <property type="match status" value="1"/>
</dbReference>
<sequence>MSNPYSALTKSGSPATVQDIDAAARRPVTGRRREKAQLSCNLCRRRKSRCDRKQPCSICSARGLVCTYADSKAAHRLMPKPPPTAMPSMHDRLVQLERLVLSLKSGSDPVKSSISTPSSGPIGGVEPSDAPGSQASLPTDTRSECGSMFITSSEFRYVGGDHWVAILDSIADLKAQLDRDEHLRLSDEDDSHTNDIGNAQSRHALLLYGNGQSASRVEILTALPPKTAVDRYISRYFNRLDSVAVSVHGPSFLREYEAFWDDPTHVPIAWIGLLFGMICLAIMISDCTDPQDTSEQTLQVDLYREKIVQCLFTAEYTSPGPYVLETTCHYVYIEFVLHADANKDVWLLLSLAVNLAKRMGYHRDPAHFPGISPLQAELRRRLWSTVLMSDVLVSSQMGMPRMVSDLQYDAAEPRNLKDNDLDGLTDNAELPPARPETEYTPTLNLIARRRVSIALGAVLDLTTAVKPCTHAEVMRADGILHAAAAQIPLPLKPKSIAASVTEPPQQIFARLFLQHLLYKGQIILHRRFLFARDVQTSDDLSYSRKSCLDAALGTLEIQHLLDEETQPAGVLYAMRRRVTSSMNHLFLTATVILCSLLDRRQMLGREEDMLAALRRARAIWVRKSDGSREAKKAAETVSIVLARVGEGGAADEDDGDAAILDLGSDFSTGPGAHGMFRETVEPALLGTLDQQSQNLAFSMTDVDMGAELDDWMFMNAPGTNWQ</sequence>
<dbReference type="SMART" id="SM00906">
    <property type="entry name" value="Fungal_trans"/>
    <property type="match status" value="1"/>
</dbReference>
<evidence type="ECO:0000256" key="3">
    <source>
        <dbReference type="ARBA" id="ARBA00023015"/>
    </source>
</evidence>
<feature type="domain" description="Zn(2)-C6 fungal-type" evidence="8">
    <location>
        <begin position="39"/>
        <end position="68"/>
    </location>
</feature>
<dbReference type="PANTHER" id="PTHR31001:SF74">
    <property type="entry name" value="ZN(II)2CYS6 TRANSCRIPTION FACTOR (EUROFUNG)"/>
    <property type="match status" value="1"/>
</dbReference>
<dbReference type="GO" id="GO:0003677">
    <property type="term" value="F:DNA binding"/>
    <property type="evidence" value="ECO:0007669"/>
    <property type="project" value="UniProtKB-KW"/>
</dbReference>
<feature type="region of interest" description="Disordered" evidence="7">
    <location>
        <begin position="106"/>
        <end position="141"/>
    </location>
</feature>
<dbReference type="PROSITE" id="PS00463">
    <property type="entry name" value="ZN2_CY6_FUNGAL_1"/>
    <property type="match status" value="1"/>
</dbReference>
<gene>
    <name evidence="9" type="ORF">A1O1_08259</name>
</gene>
<feature type="compositionally biased region" description="Polar residues" evidence="7">
    <location>
        <begin position="131"/>
        <end position="140"/>
    </location>
</feature>
<dbReference type="Gene3D" id="4.10.240.10">
    <property type="entry name" value="Zn(2)-C6 fungal-type DNA-binding domain"/>
    <property type="match status" value="1"/>
</dbReference>
<dbReference type="CDD" id="cd00067">
    <property type="entry name" value="GAL4"/>
    <property type="match status" value="1"/>
</dbReference>
<comment type="subcellular location">
    <subcellularLocation>
        <location evidence="1">Nucleus</location>
    </subcellularLocation>
</comment>
<evidence type="ECO:0000256" key="2">
    <source>
        <dbReference type="ARBA" id="ARBA00022723"/>
    </source>
</evidence>
<dbReference type="Pfam" id="PF00172">
    <property type="entry name" value="Zn_clus"/>
    <property type="match status" value="1"/>
</dbReference>
<comment type="caution">
    <text evidence="9">The sequence shown here is derived from an EMBL/GenBank/DDBJ whole genome shotgun (WGS) entry which is preliminary data.</text>
</comment>
<proteinExistence type="predicted"/>
<keyword evidence="3" id="KW-0805">Transcription regulation</keyword>
<dbReference type="GO" id="GO:0005634">
    <property type="term" value="C:nucleus"/>
    <property type="evidence" value="ECO:0007669"/>
    <property type="project" value="UniProtKB-SubCell"/>
</dbReference>
<dbReference type="InterPro" id="IPR007219">
    <property type="entry name" value="XnlR_reg_dom"/>
</dbReference>
<keyword evidence="4" id="KW-0238">DNA-binding</keyword>
<organism evidence="9 10">
    <name type="scientific">Capronia coronata CBS 617.96</name>
    <dbReference type="NCBI Taxonomy" id="1182541"/>
    <lineage>
        <taxon>Eukaryota</taxon>
        <taxon>Fungi</taxon>
        <taxon>Dikarya</taxon>
        <taxon>Ascomycota</taxon>
        <taxon>Pezizomycotina</taxon>
        <taxon>Eurotiomycetes</taxon>
        <taxon>Chaetothyriomycetidae</taxon>
        <taxon>Chaetothyriales</taxon>
        <taxon>Herpotrichiellaceae</taxon>
        <taxon>Capronia</taxon>
    </lineage>
</organism>
<dbReference type="GO" id="GO:0000981">
    <property type="term" value="F:DNA-binding transcription factor activity, RNA polymerase II-specific"/>
    <property type="evidence" value="ECO:0007669"/>
    <property type="project" value="InterPro"/>
</dbReference>
<evidence type="ECO:0000256" key="1">
    <source>
        <dbReference type="ARBA" id="ARBA00004123"/>
    </source>
</evidence>
<feature type="compositionally biased region" description="Polar residues" evidence="7">
    <location>
        <begin position="1"/>
        <end position="16"/>
    </location>
</feature>
<accession>W9XHW9</accession>
<evidence type="ECO:0000256" key="4">
    <source>
        <dbReference type="ARBA" id="ARBA00023125"/>
    </source>
</evidence>
<dbReference type="Pfam" id="PF04082">
    <property type="entry name" value="Fungal_trans"/>
    <property type="match status" value="1"/>
</dbReference>
<protein>
    <recommendedName>
        <fullName evidence="8">Zn(2)-C6 fungal-type domain-containing protein</fullName>
    </recommendedName>
</protein>
<keyword evidence="10" id="KW-1185">Reference proteome</keyword>
<dbReference type="InterPro" id="IPR001138">
    <property type="entry name" value="Zn2Cys6_DnaBD"/>
</dbReference>
<keyword evidence="5" id="KW-0804">Transcription</keyword>
<reference evidence="9 10" key="1">
    <citation type="submission" date="2013-03" db="EMBL/GenBank/DDBJ databases">
        <title>The Genome Sequence of Capronia coronata CBS 617.96.</title>
        <authorList>
            <consortium name="The Broad Institute Genomics Platform"/>
            <person name="Cuomo C."/>
            <person name="de Hoog S."/>
            <person name="Gorbushina A."/>
            <person name="Walker B."/>
            <person name="Young S.K."/>
            <person name="Zeng Q."/>
            <person name="Gargeya S."/>
            <person name="Fitzgerald M."/>
            <person name="Haas B."/>
            <person name="Abouelleil A."/>
            <person name="Allen A.W."/>
            <person name="Alvarado L."/>
            <person name="Arachchi H.M."/>
            <person name="Berlin A.M."/>
            <person name="Chapman S.B."/>
            <person name="Gainer-Dewar J."/>
            <person name="Goldberg J."/>
            <person name="Griggs A."/>
            <person name="Gujja S."/>
            <person name="Hansen M."/>
            <person name="Howarth C."/>
            <person name="Imamovic A."/>
            <person name="Ireland A."/>
            <person name="Larimer J."/>
            <person name="McCowan C."/>
            <person name="Murphy C."/>
            <person name="Pearson M."/>
            <person name="Poon T.W."/>
            <person name="Priest M."/>
            <person name="Roberts A."/>
            <person name="Saif S."/>
            <person name="Shea T."/>
            <person name="Sisk P."/>
            <person name="Sykes S."/>
            <person name="Wortman J."/>
            <person name="Nusbaum C."/>
            <person name="Birren B."/>
        </authorList>
    </citation>
    <scope>NUCLEOTIDE SEQUENCE [LARGE SCALE GENOMIC DNA]</scope>
    <source>
        <strain evidence="9 10">CBS 617.96</strain>
    </source>
</reference>
<keyword evidence="6" id="KW-0539">Nucleus</keyword>
<keyword evidence="2" id="KW-0479">Metal-binding</keyword>
<evidence type="ECO:0000313" key="10">
    <source>
        <dbReference type="Proteomes" id="UP000019484"/>
    </source>
</evidence>
<dbReference type="SMART" id="SM00066">
    <property type="entry name" value="GAL4"/>
    <property type="match status" value="1"/>
</dbReference>
<dbReference type="AlphaFoldDB" id="W9XHW9"/>
<feature type="region of interest" description="Disordered" evidence="7">
    <location>
        <begin position="1"/>
        <end position="30"/>
    </location>
</feature>
<dbReference type="Proteomes" id="UP000019484">
    <property type="component" value="Unassembled WGS sequence"/>
</dbReference>
<dbReference type="eggNOG" id="ENOG502SHVI">
    <property type="taxonomic scope" value="Eukaryota"/>
</dbReference>
<dbReference type="GeneID" id="19163110"/>
<dbReference type="OrthoDB" id="4934715at2759"/>
<dbReference type="InterPro" id="IPR050613">
    <property type="entry name" value="Sec_Metabolite_Reg"/>
</dbReference>
<evidence type="ECO:0000256" key="6">
    <source>
        <dbReference type="ARBA" id="ARBA00023242"/>
    </source>
</evidence>
<dbReference type="EMBL" id="AMWN01000008">
    <property type="protein sequence ID" value="EXJ80117.1"/>
    <property type="molecule type" value="Genomic_DNA"/>
</dbReference>
<dbReference type="GO" id="GO:0008270">
    <property type="term" value="F:zinc ion binding"/>
    <property type="evidence" value="ECO:0007669"/>
    <property type="project" value="InterPro"/>
</dbReference>
<evidence type="ECO:0000256" key="7">
    <source>
        <dbReference type="SAM" id="MobiDB-lite"/>
    </source>
</evidence>
<evidence type="ECO:0000256" key="5">
    <source>
        <dbReference type="ARBA" id="ARBA00023163"/>
    </source>
</evidence>
<name>W9XHW9_9EURO</name>